<name>A0ACC1TTS9_9AGAR</name>
<comment type="caution">
    <text evidence="1">The sequence shown here is derived from an EMBL/GenBank/DDBJ whole genome shotgun (WGS) entry which is preliminary data.</text>
</comment>
<accession>A0ACC1TTS9</accession>
<keyword evidence="2" id="KW-1185">Reference proteome</keyword>
<gene>
    <name evidence="1" type="ORF">F5876DRAFT_67492</name>
</gene>
<organism evidence="1 2">
    <name type="scientific">Lentinula aff. lateritia</name>
    <dbReference type="NCBI Taxonomy" id="2804960"/>
    <lineage>
        <taxon>Eukaryota</taxon>
        <taxon>Fungi</taxon>
        <taxon>Dikarya</taxon>
        <taxon>Basidiomycota</taxon>
        <taxon>Agaricomycotina</taxon>
        <taxon>Agaricomycetes</taxon>
        <taxon>Agaricomycetidae</taxon>
        <taxon>Agaricales</taxon>
        <taxon>Marasmiineae</taxon>
        <taxon>Omphalotaceae</taxon>
        <taxon>Lentinula</taxon>
    </lineage>
</organism>
<evidence type="ECO:0000313" key="1">
    <source>
        <dbReference type="EMBL" id="KAJ3808165.1"/>
    </source>
</evidence>
<proteinExistence type="predicted"/>
<reference evidence="1" key="1">
    <citation type="submission" date="2022-09" db="EMBL/GenBank/DDBJ databases">
        <title>A Global Phylogenomic Analysis of the Shiitake Genus Lentinula.</title>
        <authorList>
            <consortium name="DOE Joint Genome Institute"/>
            <person name="Sierra-Patev S."/>
            <person name="Min B."/>
            <person name="Naranjo-Ortiz M."/>
            <person name="Looney B."/>
            <person name="Konkel Z."/>
            <person name="Slot J.C."/>
            <person name="Sakamoto Y."/>
            <person name="Steenwyk J.L."/>
            <person name="Rokas A."/>
            <person name="Carro J."/>
            <person name="Camarero S."/>
            <person name="Ferreira P."/>
            <person name="Molpeceres G."/>
            <person name="Ruiz-Duenas F.J."/>
            <person name="Serrano A."/>
            <person name="Henrissat B."/>
            <person name="Drula E."/>
            <person name="Hughes K.W."/>
            <person name="Mata J.L."/>
            <person name="Ishikawa N.K."/>
            <person name="Vargas-Isla R."/>
            <person name="Ushijima S."/>
            <person name="Smith C.A."/>
            <person name="Ahrendt S."/>
            <person name="Andreopoulos W."/>
            <person name="He G."/>
            <person name="Labutti K."/>
            <person name="Lipzen A."/>
            <person name="Ng V."/>
            <person name="Riley R."/>
            <person name="Sandor L."/>
            <person name="Barry K."/>
            <person name="Martinez A.T."/>
            <person name="Xiao Y."/>
            <person name="Gibbons J.G."/>
            <person name="Terashima K."/>
            <person name="Grigoriev I.V."/>
            <person name="Hibbett D.S."/>
        </authorList>
    </citation>
    <scope>NUCLEOTIDE SEQUENCE</scope>
    <source>
        <strain evidence="1">TMI1499</strain>
    </source>
</reference>
<evidence type="ECO:0000313" key="2">
    <source>
        <dbReference type="Proteomes" id="UP001163835"/>
    </source>
</evidence>
<dbReference type="Proteomes" id="UP001163835">
    <property type="component" value="Unassembled WGS sequence"/>
</dbReference>
<protein>
    <submittedName>
        <fullName evidence="1">Uncharacterized protein</fullName>
    </submittedName>
</protein>
<sequence>MMRSSLASLLIGLIAVVRAAPFDRREDLTMEGQENLHSGSHNGTASSIIHLMFDWSKQHGLVNRKVPQGVRDRLKNYFRTMKPPHALPLPVAEYRLSFDHSGDVWSYDNDFEAFDFYWWAEAHKFEWTHAHLPKLKRGRQIEGSGLGRQGTPEDS</sequence>
<dbReference type="EMBL" id="MU795242">
    <property type="protein sequence ID" value="KAJ3808165.1"/>
    <property type="molecule type" value="Genomic_DNA"/>
</dbReference>